<feature type="chain" id="PRO_5046190902" evidence="2">
    <location>
        <begin position="41"/>
        <end position="261"/>
    </location>
</feature>
<proteinExistence type="predicted"/>
<feature type="compositionally biased region" description="Low complexity" evidence="1">
    <location>
        <begin position="46"/>
        <end position="59"/>
    </location>
</feature>
<evidence type="ECO:0000259" key="3">
    <source>
        <dbReference type="Pfam" id="PF01464"/>
    </source>
</evidence>
<gene>
    <name evidence="4" type="ORF">MMA15_05070</name>
</gene>
<comment type="caution">
    <text evidence="4">The sequence shown here is derived from an EMBL/GenBank/DDBJ whole genome shotgun (WGS) entry which is preliminary data.</text>
</comment>
<sequence>MPNIPGYVRSPKFARFSAAGISAAGAAAIALTVLPGTADAGDQSQSGAKKVSASTAAAESTKESQAPKVELAGAKQGTLDADVHRAGEVVAAQKEAVAQQKAVAADRAEAAKAQAAKRAEAEKKAEAARKAAADRKAEAKARAARSAERPAAKTYPDNLDGWIREARSIMAKHGIPGSYDGIKRNIIRESGGDPNAVNDWDINAQKGTPSKGLLQTIQPTFDAYHVDGTSTDITDPVANIVAACNYAADKYGSMDNVDSAY</sequence>
<dbReference type="Pfam" id="PF01464">
    <property type="entry name" value="SLT"/>
    <property type="match status" value="1"/>
</dbReference>
<evidence type="ECO:0000313" key="5">
    <source>
        <dbReference type="Proteomes" id="UP001166784"/>
    </source>
</evidence>
<dbReference type="InterPro" id="IPR008258">
    <property type="entry name" value="Transglycosylase_SLT_dom_1"/>
</dbReference>
<evidence type="ECO:0000313" key="4">
    <source>
        <dbReference type="EMBL" id="MCH6159808.1"/>
    </source>
</evidence>
<feature type="region of interest" description="Disordered" evidence="1">
    <location>
        <begin position="121"/>
        <end position="152"/>
    </location>
</feature>
<protein>
    <submittedName>
        <fullName evidence="4">Transglycosylase SLT domain-containing protein</fullName>
    </submittedName>
</protein>
<dbReference type="EMBL" id="JAKWJU010000002">
    <property type="protein sequence ID" value="MCH6159808.1"/>
    <property type="molecule type" value="Genomic_DNA"/>
</dbReference>
<dbReference type="InterPro" id="IPR023346">
    <property type="entry name" value="Lysozyme-like_dom_sf"/>
</dbReference>
<keyword evidence="2" id="KW-0732">Signal</keyword>
<dbReference type="RefSeq" id="WP_241057767.1">
    <property type="nucleotide sequence ID" value="NZ_JAKWJU010000002.1"/>
</dbReference>
<evidence type="ECO:0000256" key="2">
    <source>
        <dbReference type="SAM" id="SignalP"/>
    </source>
</evidence>
<feature type="signal peptide" evidence="2">
    <location>
        <begin position="1"/>
        <end position="40"/>
    </location>
</feature>
<feature type="compositionally biased region" description="Basic and acidic residues" evidence="1">
    <location>
        <begin position="121"/>
        <end position="151"/>
    </location>
</feature>
<dbReference type="SUPFAM" id="SSF53955">
    <property type="entry name" value="Lysozyme-like"/>
    <property type="match status" value="1"/>
</dbReference>
<name>A0ABS9SUE4_9ACTN</name>
<keyword evidence="5" id="KW-1185">Reference proteome</keyword>
<feature type="domain" description="Transglycosylase SLT" evidence="3">
    <location>
        <begin position="186"/>
        <end position="256"/>
    </location>
</feature>
<feature type="region of interest" description="Disordered" evidence="1">
    <location>
        <begin position="38"/>
        <end position="73"/>
    </location>
</feature>
<organism evidence="4 5">
    <name type="scientific">Streptomyces marispadix</name>
    <dbReference type="NCBI Taxonomy" id="2922868"/>
    <lineage>
        <taxon>Bacteria</taxon>
        <taxon>Bacillati</taxon>
        <taxon>Actinomycetota</taxon>
        <taxon>Actinomycetes</taxon>
        <taxon>Kitasatosporales</taxon>
        <taxon>Streptomycetaceae</taxon>
        <taxon>Streptomyces</taxon>
    </lineage>
</organism>
<dbReference type="Proteomes" id="UP001166784">
    <property type="component" value="Unassembled WGS sequence"/>
</dbReference>
<reference evidence="4" key="2">
    <citation type="journal article" date="2023" name="Int. J. Syst. Evol. Microbiol.">
        <title>Streptomyces marispadix sp. nov., isolated from marine beach sediment of the Northern Coast of Portugal.</title>
        <authorList>
            <person name="dos Santos J.D.N."/>
            <person name="Vitorino I.R."/>
            <person name="Kallscheuer N."/>
            <person name="Srivastava A."/>
            <person name="Krautwurst S."/>
            <person name="Marz M."/>
            <person name="Jogler C."/>
            <person name="Lobo Da Cunha A."/>
            <person name="Catita J."/>
            <person name="Goncalves H."/>
            <person name="Gonzalez I."/>
            <person name="Reyes F."/>
            <person name="Lage O.M."/>
        </authorList>
    </citation>
    <scope>NUCLEOTIDE SEQUENCE</scope>
    <source>
        <strain evidence="4">M600PL45_2</strain>
    </source>
</reference>
<evidence type="ECO:0000256" key="1">
    <source>
        <dbReference type="SAM" id="MobiDB-lite"/>
    </source>
</evidence>
<accession>A0ABS9SUE4</accession>
<reference evidence="4" key="1">
    <citation type="submission" date="2022-03" db="EMBL/GenBank/DDBJ databases">
        <authorList>
            <person name="Santos J.D.N."/>
            <person name="Kallscheuer N."/>
            <person name="Jogler C."/>
            <person name="Lage O.M."/>
        </authorList>
    </citation>
    <scope>NUCLEOTIDE SEQUENCE</scope>
    <source>
        <strain evidence="4">M600PL45_2</strain>
    </source>
</reference>